<dbReference type="EMBL" id="JBJKFK010004071">
    <property type="protein sequence ID" value="KAL3309298.1"/>
    <property type="molecule type" value="Genomic_DNA"/>
</dbReference>
<name>A0ABD2PQH1_9PLAT</name>
<sequence length="68" mass="7691">MLEDCQSAQNYLFGATTFLPIRDTKWLTLRICPNFLKQQEGGAQSLCEEAFCLLAHPSKQVKVDEEGK</sequence>
<gene>
    <name evidence="1" type="ORF">Ciccas_012156</name>
</gene>
<organism evidence="1 2">
    <name type="scientific">Cichlidogyrus casuarinus</name>
    <dbReference type="NCBI Taxonomy" id="1844966"/>
    <lineage>
        <taxon>Eukaryota</taxon>
        <taxon>Metazoa</taxon>
        <taxon>Spiralia</taxon>
        <taxon>Lophotrochozoa</taxon>
        <taxon>Platyhelminthes</taxon>
        <taxon>Monogenea</taxon>
        <taxon>Monopisthocotylea</taxon>
        <taxon>Dactylogyridea</taxon>
        <taxon>Ancyrocephalidae</taxon>
        <taxon>Cichlidogyrus</taxon>
    </lineage>
</organism>
<comment type="caution">
    <text evidence="1">The sequence shown here is derived from an EMBL/GenBank/DDBJ whole genome shotgun (WGS) entry which is preliminary data.</text>
</comment>
<dbReference type="AlphaFoldDB" id="A0ABD2PQH1"/>
<accession>A0ABD2PQH1</accession>
<evidence type="ECO:0000313" key="1">
    <source>
        <dbReference type="EMBL" id="KAL3309298.1"/>
    </source>
</evidence>
<protein>
    <submittedName>
        <fullName evidence="1">Uncharacterized protein</fullName>
    </submittedName>
</protein>
<reference evidence="1 2" key="1">
    <citation type="submission" date="2024-11" db="EMBL/GenBank/DDBJ databases">
        <title>Adaptive evolution of stress response genes in parasites aligns with host niche diversity.</title>
        <authorList>
            <person name="Hahn C."/>
            <person name="Resl P."/>
        </authorList>
    </citation>
    <scope>NUCLEOTIDE SEQUENCE [LARGE SCALE GENOMIC DNA]</scope>
    <source>
        <strain evidence="1">EGGRZ-B1_66</strain>
        <tissue evidence="1">Body</tissue>
    </source>
</reference>
<feature type="non-terminal residue" evidence="1">
    <location>
        <position position="68"/>
    </location>
</feature>
<evidence type="ECO:0000313" key="2">
    <source>
        <dbReference type="Proteomes" id="UP001626550"/>
    </source>
</evidence>
<proteinExistence type="predicted"/>
<keyword evidence="2" id="KW-1185">Reference proteome</keyword>
<dbReference type="Proteomes" id="UP001626550">
    <property type="component" value="Unassembled WGS sequence"/>
</dbReference>